<protein>
    <submittedName>
        <fullName evidence="1">2-polyprenyl-6-methoxyphenol hydroxylase-like oxidoreductase</fullName>
    </submittedName>
</protein>
<dbReference type="AlphaFoldDB" id="A0A1X0J085"/>
<dbReference type="InterPro" id="IPR036188">
    <property type="entry name" value="FAD/NAD-bd_sf"/>
</dbReference>
<reference evidence="1 2" key="1">
    <citation type="submission" date="2016-12" db="EMBL/GenBank/DDBJ databases">
        <title>The new phylogeny of genus Mycobacterium.</title>
        <authorList>
            <person name="Tortoli E."/>
            <person name="Trovato A."/>
            <person name="Cirillo D.M."/>
        </authorList>
    </citation>
    <scope>NUCLEOTIDE SEQUENCE [LARGE SCALE GENOMIC DNA]</scope>
    <source>
        <strain evidence="1 2">DSM 44223</strain>
    </source>
</reference>
<comment type="caution">
    <text evidence="1">The sequence shown here is derived from an EMBL/GenBank/DDBJ whole genome shotgun (WGS) entry which is preliminary data.</text>
</comment>
<evidence type="ECO:0000313" key="1">
    <source>
        <dbReference type="EMBL" id="ORB54623.1"/>
    </source>
</evidence>
<dbReference type="Proteomes" id="UP000192534">
    <property type="component" value="Unassembled WGS sequence"/>
</dbReference>
<dbReference type="OrthoDB" id="9790035at2"/>
<dbReference type="Gene3D" id="3.50.50.60">
    <property type="entry name" value="FAD/NAD(P)-binding domain"/>
    <property type="match status" value="1"/>
</dbReference>
<gene>
    <name evidence="1" type="ORF">BST42_07325</name>
</gene>
<proteinExistence type="predicted"/>
<keyword evidence="2" id="KW-1185">Reference proteome</keyword>
<accession>A0A1X0J085</accession>
<name>A0A1X0J085_MYCRH</name>
<dbReference type="PANTHER" id="PTHR43422:SF3">
    <property type="entry name" value="THIAMINE THIAZOLE SYNTHASE"/>
    <property type="match status" value="1"/>
</dbReference>
<organism evidence="1 2">
    <name type="scientific">Mycolicibacterium rhodesiae</name>
    <name type="common">Mycobacterium rhodesiae</name>
    <dbReference type="NCBI Taxonomy" id="36814"/>
    <lineage>
        <taxon>Bacteria</taxon>
        <taxon>Bacillati</taxon>
        <taxon>Actinomycetota</taxon>
        <taxon>Actinomycetes</taxon>
        <taxon>Mycobacteriales</taxon>
        <taxon>Mycobacteriaceae</taxon>
        <taxon>Mycolicibacterium</taxon>
    </lineage>
</organism>
<dbReference type="EMBL" id="MVIH01000003">
    <property type="protein sequence ID" value="ORB54623.1"/>
    <property type="molecule type" value="Genomic_DNA"/>
</dbReference>
<sequence>MAVVGDHAIVLGASMSGLLAARALSDFYRTVTVIDRDELPDEPVNRRGIPQGRHVHALLGRGGQIVDELFPGFLDELVDAGGVSLDDGDFSKIYVSFGGHTVVRSGLSRQPGSAMYLSSRPFLEYHVRRRLRAMPNVTILDCHDVVDLISTPDRTHVTGVHTAEHDGGAERLLMADLVVDAMGRGSRTPALLEALGYHRPPEDRIVVRTTYVSQLLRIPPGLVEQMVVIGAAPNRPSGLFLSRYENDQWMFTVWGMLGDEPPCHRAGMLEFAYSYAPQHVWSAASAAEPLGEVIRHRMPWSQWRRYDQLRRFPGGLVVCGDAICSFNPVYGQGMTVGALDAIALRDCLRSGADDLPRRYFRTAAKSIAVAWQMAAGADLAFPQVEGRRTLATRAANRATDWVLEVCSYDAVVAEKFFRINNFLDPPARLLHPAFICALVKAKLRRRRGRGELLPVAGQKVA</sequence>
<evidence type="ECO:0000313" key="2">
    <source>
        <dbReference type="Proteomes" id="UP000192534"/>
    </source>
</evidence>
<dbReference type="PANTHER" id="PTHR43422">
    <property type="entry name" value="THIAMINE THIAZOLE SYNTHASE"/>
    <property type="match status" value="1"/>
</dbReference>
<dbReference type="SUPFAM" id="SSF51905">
    <property type="entry name" value="FAD/NAD(P)-binding domain"/>
    <property type="match status" value="1"/>
</dbReference>